<gene>
    <name evidence="2" type="ORF">P280DRAFT_518042</name>
</gene>
<evidence type="ECO:0000313" key="3">
    <source>
        <dbReference type="Proteomes" id="UP000799753"/>
    </source>
</evidence>
<dbReference type="Proteomes" id="UP000799753">
    <property type="component" value="Unassembled WGS sequence"/>
</dbReference>
<organism evidence="2 3">
    <name type="scientific">Massarina eburnea CBS 473.64</name>
    <dbReference type="NCBI Taxonomy" id="1395130"/>
    <lineage>
        <taxon>Eukaryota</taxon>
        <taxon>Fungi</taxon>
        <taxon>Dikarya</taxon>
        <taxon>Ascomycota</taxon>
        <taxon>Pezizomycotina</taxon>
        <taxon>Dothideomycetes</taxon>
        <taxon>Pleosporomycetidae</taxon>
        <taxon>Pleosporales</taxon>
        <taxon>Massarineae</taxon>
        <taxon>Massarinaceae</taxon>
        <taxon>Massarina</taxon>
    </lineage>
</organism>
<evidence type="ECO:0000256" key="1">
    <source>
        <dbReference type="SAM" id="MobiDB-lite"/>
    </source>
</evidence>
<protein>
    <submittedName>
        <fullName evidence="2">Uncharacterized protein</fullName>
    </submittedName>
</protein>
<evidence type="ECO:0000313" key="2">
    <source>
        <dbReference type="EMBL" id="KAF2640684.1"/>
    </source>
</evidence>
<name>A0A6A6S353_9PLEO</name>
<keyword evidence="3" id="KW-1185">Reference proteome</keyword>
<sequence length="139" mass="16104">MEQNLKDYSLAPKDVIADDNELCPTPDLQTMYQDYADGFQTKASLETQLERGQGFIFAFLKHQYPAKQGFKVELANRTPLAEHGWDFWFAPKDYDPFPSFKKKRDLLADPMQPFLSNTKGKRPATPIYKPYSSKPQLHR</sequence>
<reference evidence="2" key="1">
    <citation type="journal article" date="2020" name="Stud. Mycol.">
        <title>101 Dothideomycetes genomes: a test case for predicting lifestyles and emergence of pathogens.</title>
        <authorList>
            <person name="Haridas S."/>
            <person name="Albert R."/>
            <person name="Binder M."/>
            <person name="Bloem J."/>
            <person name="Labutti K."/>
            <person name="Salamov A."/>
            <person name="Andreopoulos B."/>
            <person name="Baker S."/>
            <person name="Barry K."/>
            <person name="Bills G."/>
            <person name="Bluhm B."/>
            <person name="Cannon C."/>
            <person name="Castanera R."/>
            <person name="Culley D."/>
            <person name="Daum C."/>
            <person name="Ezra D."/>
            <person name="Gonzalez J."/>
            <person name="Henrissat B."/>
            <person name="Kuo A."/>
            <person name="Liang C."/>
            <person name="Lipzen A."/>
            <person name="Lutzoni F."/>
            <person name="Magnuson J."/>
            <person name="Mondo S."/>
            <person name="Nolan M."/>
            <person name="Ohm R."/>
            <person name="Pangilinan J."/>
            <person name="Park H.-J."/>
            <person name="Ramirez L."/>
            <person name="Alfaro M."/>
            <person name="Sun H."/>
            <person name="Tritt A."/>
            <person name="Yoshinaga Y."/>
            <person name="Zwiers L.-H."/>
            <person name="Turgeon B."/>
            <person name="Goodwin S."/>
            <person name="Spatafora J."/>
            <person name="Crous P."/>
            <person name="Grigoriev I."/>
        </authorList>
    </citation>
    <scope>NUCLEOTIDE SEQUENCE</scope>
    <source>
        <strain evidence="2">CBS 473.64</strain>
    </source>
</reference>
<feature type="region of interest" description="Disordered" evidence="1">
    <location>
        <begin position="111"/>
        <end position="139"/>
    </location>
</feature>
<dbReference type="AlphaFoldDB" id="A0A6A6S353"/>
<accession>A0A6A6S353</accession>
<dbReference type="EMBL" id="MU006784">
    <property type="protein sequence ID" value="KAF2640684.1"/>
    <property type="molecule type" value="Genomic_DNA"/>
</dbReference>
<proteinExistence type="predicted"/>